<dbReference type="GO" id="GO:0009236">
    <property type="term" value="P:cobalamin biosynthetic process"/>
    <property type="evidence" value="ECO:0007669"/>
    <property type="project" value="UniProtKB-KW"/>
</dbReference>
<dbReference type="GO" id="GO:0032259">
    <property type="term" value="P:methylation"/>
    <property type="evidence" value="ECO:0007669"/>
    <property type="project" value="UniProtKB-KW"/>
</dbReference>
<evidence type="ECO:0000313" key="8">
    <source>
        <dbReference type="Proteomes" id="UP000182321"/>
    </source>
</evidence>
<evidence type="ECO:0000256" key="4">
    <source>
        <dbReference type="ARBA" id="ARBA00022679"/>
    </source>
</evidence>
<accession>A0A1H7GDF1</accession>
<dbReference type="AlphaFoldDB" id="A0A1H7GDF1"/>
<organism evidence="7 8">
    <name type="scientific">Pseudobutyrivibrio ruminis</name>
    <dbReference type="NCBI Taxonomy" id="46206"/>
    <lineage>
        <taxon>Bacteria</taxon>
        <taxon>Bacillati</taxon>
        <taxon>Bacillota</taxon>
        <taxon>Clostridia</taxon>
        <taxon>Lachnospirales</taxon>
        <taxon>Lachnospiraceae</taxon>
        <taxon>Pseudobutyrivibrio</taxon>
    </lineage>
</organism>
<protein>
    <submittedName>
        <fullName evidence="7">Precorrin-4/cobalt-precorrin-4 C11-methyltransferase</fullName>
    </submittedName>
</protein>
<proteinExistence type="inferred from homology"/>
<dbReference type="EMBL" id="FNZX01000004">
    <property type="protein sequence ID" value="SEK36296.1"/>
    <property type="molecule type" value="Genomic_DNA"/>
</dbReference>
<dbReference type="Gene3D" id="3.40.1010.10">
    <property type="entry name" value="Cobalt-precorrin-4 Transmethylase, Domain 1"/>
    <property type="match status" value="1"/>
</dbReference>
<comment type="similarity">
    <text evidence="1">Belongs to the precorrin methyltransferase family.</text>
</comment>
<reference evidence="8" key="1">
    <citation type="submission" date="2016-10" db="EMBL/GenBank/DDBJ databases">
        <authorList>
            <person name="Varghese N."/>
            <person name="Submissions S."/>
        </authorList>
    </citation>
    <scope>NUCLEOTIDE SEQUENCE [LARGE SCALE GENOMIC DNA]</scope>
    <source>
        <strain evidence="8">ACV-9</strain>
    </source>
</reference>
<keyword evidence="8" id="KW-1185">Reference proteome</keyword>
<dbReference type="Proteomes" id="UP000182321">
    <property type="component" value="Unassembled WGS sequence"/>
</dbReference>
<feature type="domain" description="Tetrapyrrole methylase" evidence="6">
    <location>
        <begin position="1"/>
        <end position="207"/>
    </location>
</feature>
<gene>
    <name evidence="7" type="ORF">SAMN02910377_00732</name>
</gene>
<dbReference type="SUPFAM" id="SSF53790">
    <property type="entry name" value="Tetrapyrrole methylase"/>
    <property type="match status" value="1"/>
</dbReference>
<dbReference type="InterPro" id="IPR050161">
    <property type="entry name" value="Siro_Cobalamin_biosynth"/>
</dbReference>
<keyword evidence="4 7" id="KW-0808">Transferase</keyword>
<evidence type="ECO:0000313" key="7">
    <source>
        <dbReference type="EMBL" id="SEK36296.1"/>
    </source>
</evidence>
<evidence type="ECO:0000256" key="1">
    <source>
        <dbReference type="ARBA" id="ARBA00005879"/>
    </source>
</evidence>
<dbReference type="Pfam" id="PF00590">
    <property type="entry name" value="TP_methylase"/>
    <property type="match status" value="1"/>
</dbReference>
<keyword evidence="2" id="KW-0169">Cobalamin biosynthesis</keyword>
<dbReference type="InterPro" id="IPR035996">
    <property type="entry name" value="4pyrrol_Methylase_sf"/>
</dbReference>
<dbReference type="RefSeq" id="WP_074789285.1">
    <property type="nucleotide sequence ID" value="NZ_FNZX01000004.1"/>
</dbReference>
<dbReference type="InterPro" id="IPR000878">
    <property type="entry name" value="4pyrrol_Mease"/>
</dbReference>
<dbReference type="InterPro" id="IPR014777">
    <property type="entry name" value="4pyrrole_Mease_sub1"/>
</dbReference>
<name>A0A1H7GDF1_9FIRM</name>
<evidence type="ECO:0000256" key="5">
    <source>
        <dbReference type="ARBA" id="ARBA00022691"/>
    </source>
</evidence>
<evidence type="ECO:0000259" key="6">
    <source>
        <dbReference type="Pfam" id="PF00590"/>
    </source>
</evidence>
<dbReference type="NCBIfam" id="TIGR01465">
    <property type="entry name" value="cobM_cbiF"/>
    <property type="match status" value="1"/>
</dbReference>
<evidence type="ECO:0000256" key="2">
    <source>
        <dbReference type="ARBA" id="ARBA00022573"/>
    </source>
</evidence>
<dbReference type="CDD" id="cd11641">
    <property type="entry name" value="Precorrin-4_C11-MT"/>
    <property type="match status" value="1"/>
</dbReference>
<dbReference type="Gene3D" id="3.30.950.10">
    <property type="entry name" value="Methyltransferase, Cobalt-precorrin-4 Transmethylase, Domain 2"/>
    <property type="match status" value="1"/>
</dbReference>
<dbReference type="GO" id="GO:0046026">
    <property type="term" value="F:precorrin-4 C11-methyltransferase activity"/>
    <property type="evidence" value="ECO:0007669"/>
    <property type="project" value="InterPro"/>
</dbReference>
<dbReference type="PANTHER" id="PTHR45790:SF4">
    <property type="entry name" value="COBALT-PRECORRIN-4 C(11)-METHYLTRANSFERASE"/>
    <property type="match status" value="1"/>
</dbReference>
<evidence type="ECO:0000256" key="3">
    <source>
        <dbReference type="ARBA" id="ARBA00022603"/>
    </source>
</evidence>
<dbReference type="PANTHER" id="PTHR45790">
    <property type="entry name" value="SIROHEME SYNTHASE-RELATED"/>
    <property type="match status" value="1"/>
</dbReference>
<dbReference type="InterPro" id="IPR006362">
    <property type="entry name" value="Cbl_synth_CobM/CibF"/>
</dbReference>
<keyword evidence="5" id="KW-0949">S-adenosyl-L-methionine</keyword>
<dbReference type="InterPro" id="IPR014776">
    <property type="entry name" value="4pyrrole_Mease_sub2"/>
</dbReference>
<sequence length="252" mass="27024">MIYFVGAGCGAADLITVRGMNLLKSADVIVYAGSLVNPQLLDYASEDCQIFNSATMTLDEVMDVMVKATEEGKNVVRLHTGEPSIYGAVQEQMHVLDERGLAYESCPGVSACFGAAASLNLEYTLPEISQSLIITRMEGRTPVPKKESIESFAAHGASMAIYLSSGMMDELSKRLIEGGYSKDTPAAIVYKASWPDEKKFICTVGTLAETADANGIKNLAVVLVGDVISKSGYALSKLYSADFETGFRKARS</sequence>
<keyword evidence="3 7" id="KW-0489">Methyltransferase</keyword>